<dbReference type="InterPro" id="IPR036849">
    <property type="entry name" value="Enolase-like_C_sf"/>
</dbReference>
<dbReference type="InterPro" id="IPR029065">
    <property type="entry name" value="Enolase_C-like"/>
</dbReference>
<protein>
    <recommendedName>
        <fullName evidence="4">o-succinylbenzoate synthase</fullName>
        <shortName evidence="4">OSB synthase</shortName>
        <shortName evidence="4">OSBS</shortName>
        <ecNumber evidence="4">4.2.1.113</ecNumber>
    </recommendedName>
    <alternativeName>
        <fullName evidence="4">4-(2'-carboxyphenyl)-4-oxybutyric acid synthase</fullName>
    </alternativeName>
    <alternativeName>
        <fullName evidence="4">o-succinylbenzoic acid synthase</fullName>
    </alternativeName>
</protein>
<feature type="active site" description="Proton acceptor" evidence="4">
    <location>
        <position position="210"/>
    </location>
</feature>
<accession>A0A7W2D2Y9</accession>
<comment type="pathway">
    <text evidence="4">Quinol/quinone metabolism; 1,4-dihydroxy-2-naphthoate biosynthesis; 1,4-dihydroxy-2-naphthoate from chorismate: step 4/7.</text>
</comment>
<evidence type="ECO:0000256" key="2">
    <source>
        <dbReference type="ARBA" id="ARBA00022842"/>
    </source>
</evidence>
<comment type="pathway">
    <text evidence="4">Quinol/quinone metabolism; menaquinone biosynthesis.</text>
</comment>
<keyword evidence="7" id="KW-1185">Reference proteome</keyword>
<dbReference type="HAMAP" id="MF_00470">
    <property type="entry name" value="MenC_1"/>
    <property type="match status" value="1"/>
</dbReference>
<dbReference type="Proteomes" id="UP000586976">
    <property type="component" value="Unassembled WGS sequence"/>
</dbReference>
<comment type="caution">
    <text evidence="6">The sequence shown here is derived from an EMBL/GenBank/DDBJ whole genome shotgun (WGS) entry which is preliminary data.</text>
</comment>
<sequence>MNDATRIAAVHVYAIPMRTPFRGITVREGMLVHGPLGWGEFCPFTEYDDHEAASWLSTVVEQTTLGWPAPVRNRIPVNATVPAVVPERAFEIVAHSGCRTAKVKVADHPDSLAEDLARVEAVRSALGPGGNIRVDANGRWDVDTAVTRIRRIDRAAGGLEYVEQPCRTVDELATVRRRVEVRIAADESIRRADDPLKVAVAGAADIAVIKCTPLGGVRRALRVAEAAGLPCVVSSALETSVGLAAQLALAGAMPELDFACGLGTVGLLDGDTVSAGDAFRPVDGCLPVPRTPPVPDPALLNEFRLADPGRVAWWHDRLARVADELGRATLVDGG</sequence>
<dbReference type="Gene3D" id="3.20.20.120">
    <property type="entry name" value="Enolase-like C-terminal domain"/>
    <property type="match status" value="1"/>
</dbReference>
<feature type="domain" description="Mandelate racemase/muconate lactonizing enzyme C-terminal" evidence="5">
    <location>
        <begin position="82"/>
        <end position="182"/>
    </location>
</feature>
<organism evidence="6 7">
    <name type="scientific">Streptomyces himalayensis subsp. aureolus</name>
    <dbReference type="NCBI Taxonomy" id="2758039"/>
    <lineage>
        <taxon>Bacteria</taxon>
        <taxon>Bacillati</taxon>
        <taxon>Actinomycetota</taxon>
        <taxon>Actinomycetes</taxon>
        <taxon>Kitasatosporales</taxon>
        <taxon>Streptomycetaceae</taxon>
        <taxon>Streptomyces</taxon>
        <taxon>Streptomyces himalayensis</taxon>
    </lineage>
</organism>
<keyword evidence="1 4" id="KW-0479">Metal-binding</keyword>
<comment type="similarity">
    <text evidence="4">Belongs to the mandelate racemase/muconate lactonizing enzyme family. MenC type 1 subfamily.</text>
</comment>
<feature type="binding site" evidence="4">
    <location>
        <position position="186"/>
    </location>
    <ligand>
        <name>Mg(2+)</name>
        <dbReference type="ChEBI" id="CHEBI:18420"/>
    </ligand>
</feature>
<keyword evidence="4" id="KW-0474">Menaquinone biosynthesis</keyword>
<gene>
    <name evidence="4" type="primary">menC</name>
    <name evidence="6" type="ORF">H1V43_20790</name>
</gene>
<dbReference type="UniPathway" id="UPA01057">
    <property type="reaction ID" value="UER00165"/>
</dbReference>
<evidence type="ECO:0000256" key="4">
    <source>
        <dbReference type="HAMAP-Rule" id="MF_00470"/>
    </source>
</evidence>
<reference evidence="6 7" key="1">
    <citation type="submission" date="2020-07" db="EMBL/GenBank/DDBJ databases">
        <title>Streptomyces isolated from Indian soil.</title>
        <authorList>
            <person name="Mandal S."/>
            <person name="Maiti P.K."/>
        </authorList>
    </citation>
    <scope>NUCLEOTIDE SEQUENCE [LARGE SCALE GENOMIC DNA]</scope>
    <source>
        <strain evidence="6 7">PSKA54</strain>
    </source>
</reference>
<evidence type="ECO:0000313" key="6">
    <source>
        <dbReference type="EMBL" id="MBA4863768.1"/>
    </source>
</evidence>
<dbReference type="GO" id="GO:0009234">
    <property type="term" value="P:menaquinone biosynthetic process"/>
    <property type="evidence" value="ECO:0007669"/>
    <property type="project" value="UniProtKB-UniRule"/>
</dbReference>
<comment type="cofactor">
    <cofactor evidence="4">
        <name>a divalent metal cation</name>
        <dbReference type="ChEBI" id="CHEBI:60240"/>
    </cofactor>
</comment>
<proteinExistence type="inferred from homology"/>
<dbReference type="GO" id="GO:0043748">
    <property type="term" value="F:O-succinylbenzoate synthase activity"/>
    <property type="evidence" value="ECO:0007669"/>
    <property type="project" value="UniProtKB-EC"/>
</dbReference>
<dbReference type="AlphaFoldDB" id="A0A7W2D2Y9"/>
<dbReference type="PANTHER" id="PTHR48073:SF2">
    <property type="entry name" value="O-SUCCINYLBENZOATE SYNTHASE"/>
    <property type="match status" value="1"/>
</dbReference>
<dbReference type="NCBIfam" id="NF002782">
    <property type="entry name" value="PRK02901.1"/>
    <property type="match status" value="1"/>
</dbReference>
<dbReference type="Pfam" id="PF13378">
    <property type="entry name" value="MR_MLE_C"/>
    <property type="match status" value="1"/>
</dbReference>
<dbReference type="CDD" id="cd03320">
    <property type="entry name" value="OSBS"/>
    <property type="match status" value="1"/>
</dbReference>
<dbReference type="EMBL" id="JACEQY010000023">
    <property type="protein sequence ID" value="MBA4863768.1"/>
    <property type="molecule type" value="Genomic_DNA"/>
</dbReference>
<name>A0A7W2D2Y9_9ACTN</name>
<evidence type="ECO:0000256" key="1">
    <source>
        <dbReference type="ARBA" id="ARBA00022723"/>
    </source>
</evidence>
<dbReference type="GO" id="GO:0000287">
    <property type="term" value="F:magnesium ion binding"/>
    <property type="evidence" value="ECO:0007669"/>
    <property type="project" value="UniProtKB-UniRule"/>
</dbReference>
<evidence type="ECO:0000256" key="3">
    <source>
        <dbReference type="ARBA" id="ARBA00023239"/>
    </source>
</evidence>
<comment type="catalytic activity">
    <reaction evidence="4">
        <text>(1R,6R)-6-hydroxy-2-succinyl-cyclohexa-2,4-diene-1-carboxylate = 2-succinylbenzoate + H2O</text>
        <dbReference type="Rhea" id="RHEA:10196"/>
        <dbReference type="ChEBI" id="CHEBI:15377"/>
        <dbReference type="ChEBI" id="CHEBI:18325"/>
        <dbReference type="ChEBI" id="CHEBI:58689"/>
        <dbReference type="EC" id="4.2.1.113"/>
    </reaction>
</comment>
<dbReference type="UniPathway" id="UPA00079"/>
<dbReference type="SFLD" id="SFLDS00001">
    <property type="entry name" value="Enolase"/>
    <property type="match status" value="1"/>
</dbReference>
<dbReference type="SMART" id="SM00922">
    <property type="entry name" value="MR_MLE"/>
    <property type="match status" value="1"/>
</dbReference>
<dbReference type="PANTHER" id="PTHR48073">
    <property type="entry name" value="O-SUCCINYLBENZOATE SYNTHASE-RELATED"/>
    <property type="match status" value="1"/>
</dbReference>
<dbReference type="InterPro" id="IPR010196">
    <property type="entry name" value="OSB_synthase_MenC1"/>
</dbReference>
<dbReference type="SUPFAM" id="SSF51604">
    <property type="entry name" value="Enolase C-terminal domain-like"/>
    <property type="match status" value="1"/>
</dbReference>
<evidence type="ECO:0000313" key="7">
    <source>
        <dbReference type="Proteomes" id="UP000586976"/>
    </source>
</evidence>
<keyword evidence="3 4" id="KW-0456">Lyase</keyword>
<dbReference type="SFLD" id="SFLDF00009">
    <property type="entry name" value="o-succinylbenzoate_synthase"/>
    <property type="match status" value="1"/>
</dbReference>
<feature type="binding site" evidence="4">
    <location>
        <position position="163"/>
    </location>
    <ligand>
        <name>Mg(2+)</name>
        <dbReference type="ChEBI" id="CHEBI:18420"/>
    </ligand>
</feature>
<evidence type="ECO:0000259" key="5">
    <source>
        <dbReference type="SMART" id="SM00922"/>
    </source>
</evidence>
<dbReference type="InterPro" id="IPR013342">
    <property type="entry name" value="Mandelate_racemase_C"/>
</dbReference>
<dbReference type="RefSeq" id="WP_181865476.1">
    <property type="nucleotide sequence ID" value="NZ_JACEQY010000023.1"/>
</dbReference>
<feature type="binding site" evidence="4">
    <location>
        <position position="135"/>
    </location>
    <ligand>
        <name>Mg(2+)</name>
        <dbReference type="ChEBI" id="CHEBI:18420"/>
    </ligand>
</feature>
<feature type="active site" description="Proton donor" evidence="4">
    <location>
        <position position="104"/>
    </location>
</feature>
<dbReference type="SFLD" id="SFLDG00180">
    <property type="entry name" value="muconate_cycloisomerase"/>
    <property type="match status" value="1"/>
</dbReference>
<dbReference type="Pfam" id="PF18374">
    <property type="entry name" value="Enolase_like_N"/>
    <property type="match status" value="1"/>
</dbReference>
<comment type="function">
    <text evidence="4">Converts 2-succinyl-6-hydroxy-2,4-cyclohexadiene-1-carboxylate (SHCHC) to 2-succinylbenzoate (OSB).</text>
</comment>
<keyword evidence="2 4" id="KW-0460">Magnesium</keyword>
<dbReference type="EC" id="4.2.1.113" evidence="4"/>